<reference evidence="1" key="1">
    <citation type="submission" date="2022-04" db="EMBL/GenBank/DDBJ databases">
        <title>Tomato heritable bacteria conferring resistance against bacterial wilt.</title>
        <authorList>
            <person name="Yin J."/>
        </authorList>
    </citation>
    <scope>NUCLEOTIDE SEQUENCE</scope>
    <source>
        <strain evidence="1">Cra20</strain>
    </source>
</reference>
<sequence>MPNLWRIFPTLGKQYLVAERQMNGINGGFLRFPQIGTRSALMLASSTTSQSKHKVQETRS</sequence>
<accession>A0ABU3N0S7</accession>
<comment type="caution">
    <text evidence="1">The sequence shown here is derived from an EMBL/GenBank/DDBJ whole genome shotgun (WGS) entry which is preliminary data.</text>
</comment>
<protein>
    <submittedName>
        <fullName evidence="1">Uncharacterized protein</fullName>
    </submittedName>
</protein>
<organism evidence="1">
    <name type="scientific">Sphingomonas psychrotolerans</name>
    <dbReference type="NCBI Taxonomy" id="1327635"/>
    <lineage>
        <taxon>Bacteria</taxon>
        <taxon>Pseudomonadati</taxon>
        <taxon>Pseudomonadota</taxon>
        <taxon>Alphaproteobacteria</taxon>
        <taxon>Sphingomonadales</taxon>
        <taxon>Sphingomonadaceae</taxon>
        <taxon>Sphingomonas</taxon>
    </lineage>
</organism>
<evidence type="ECO:0000313" key="1">
    <source>
        <dbReference type="EMBL" id="MDT8758144.1"/>
    </source>
</evidence>
<dbReference type="EMBL" id="JALMLT010000001">
    <property type="protein sequence ID" value="MDT8758144.1"/>
    <property type="molecule type" value="Genomic_DNA"/>
</dbReference>
<proteinExistence type="predicted"/>
<name>A0ABU3N0S7_9SPHN</name>
<gene>
    <name evidence="1" type="ORF">MZO42_05485</name>
</gene>